<keyword evidence="3" id="KW-1185">Reference proteome</keyword>
<sequence>MNYNKKLISIAKKLRKEMTQQEKHLWYDFLRHYPIKIYKQKVIDNFIVDFYCYKAKLVIEVDGSQHYTEDGIEYDKARTKVLNSYNLEVVRFSNYEVENRFEEVCESIDEIIKSKVKDSPSQSLRDSSPKGRA</sequence>
<evidence type="ECO:0000313" key="2">
    <source>
        <dbReference type="EMBL" id="BDU50722.1"/>
    </source>
</evidence>
<accession>A0AAU9DGX4</accession>
<protein>
    <submittedName>
        <fullName evidence="2">Endonuclease</fullName>
    </submittedName>
</protein>
<reference evidence="2 3" key="1">
    <citation type="submission" date="2022-11" db="EMBL/GenBank/DDBJ databases">
        <title>Haliovirga abyssi gen. nov., sp. nov., a mesophilic fermentative bacterium isolated from the Iheya North hydrothermal field and the proposal of Haliovirgaceae fam. nov.</title>
        <authorList>
            <person name="Miyazaki U."/>
            <person name="Tame A."/>
            <person name="Miyazaki J."/>
            <person name="Takai K."/>
            <person name="Sawayama S."/>
            <person name="Kitajima M."/>
            <person name="Okamoto A."/>
            <person name="Nakagawa S."/>
        </authorList>
    </citation>
    <scope>NUCLEOTIDE SEQUENCE [LARGE SCALE GENOMIC DNA]</scope>
    <source>
        <strain evidence="2 3">IC12</strain>
    </source>
</reference>
<dbReference type="Pfam" id="PF04480">
    <property type="entry name" value="DUF559"/>
    <property type="match status" value="1"/>
</dbReference>
<dbReference type="GO" id="GO:0004519">
    <property type="term" value="F:endonuclease activity"/>
    <property type="evidence" value="ECO:0007669"/>
    <property type="project" value="UniProtKB-KW"/>
</dbReference>
<evidence type="ECO:0000313" key="3">
    <source>
        <dbReference type="Proteomes" id="UP001321582"/>
    </source>
</evidence>
<dbReference type="EMBL" id="AP027059">
    <property type="protein sequence ID" value="BDU50722.1"/>
    <property type="molecule type" value="Genomic_DNA"/>
</dbReference>
<dbReference type="InterPro" id="IPR011335">
    <property type="entry name" value="Restrct_endonuc-II-like"/>
</dbReference>
<dbReference type="RefSeq" id="WP_307903579.1">
    <property type="nucleotide sequence ID" value="NZ_AP027059.1"/>
</dbReference>
<dbReference type="AlphaFoldDB" id="A0AAU9DGX4"/>
<feature type="domain" description="DUF559" evidence="1">
    <location>
        <begin position="6"/>
        <end position="112"/>
    </location>
</feature>
<dbReference type="Proteomes" id="UP001321582">
    <property type="component" value="Chromosome"/>
</dbReference>
<evidence type="ECO:0000259" key="1">
    <source>
        <dbReference type="Pfam" id="PF04480"/>
    </source>
</evidence>
<dbReference type="PANTHER" id="PTHR38590:SF1">
    <property type="entry name" value="BLL0828 PROTEIN"/>
    <property type="match status" value="1"/>
</dbReference>
<keyword evidence="2" id="KW-0540">Nuclease</keyword>
<organism evidence="2 3">
    <name type="scientific">Haliovirga abyssi</name>
    <dbReference type="NCBI Taxonomy" id="2996794"/>
    <lineage>
        <taxon>Bacteria</taxon>
        <taxon>Fusobacteriati</taxon>
        <taxon>Fusobacteriota</taxon>
        <taxon>Fusobacteriia</taxon>
        <taxon>Fusobacteriales</taxon>
        <taxon>Haliovirgaceae</taxon>
        <taxon>Haliovirga</taxon>
    </lineage>
</organism>
<name>A0AAU9DGX4_9FUSO</name>
<dbReference type="KEGG" id="haby:HLVA_12910"/>
<dbReference type="CDD" id="cd01038">
    <property type="entry name" value="Endonuclease_DUF559"/>
    <property type="match status" value="1"/>
</dbReference>
<dbReference type="SUPFAM" id="SSF52980">
    <property type="entry name" value="Restriction endonuclease-like"/>
    <property type="match status" value="1"/>
</dbReference>
<dbReference type="PANTHER" id="PTHR38590">
    <property type="entry name" value="BLL0828 PROTEIN"/>
    <property type="match status" value="1"/>
</dbReference>
<dbReference type="InterPro" id="IPR007569">
    <property type="entry name" value="DUF559"/>
</dbReference>
<dbReference type="InterPro" id="IPR047216">
    <property type="entry name" value="Endonuclease_DUF559_bact"/>
</dbReference>
<keyword evidence="2" id="KW-0378">Hydrolase</keyword>
<gene>
    <name evidence="2" type="ORF">HLVA_12910</name>
</gene>
<keyword evidence="2" id="KW-0255">Endonuclease</keyword>
<dbReference type="Gene3D" id="3.40.960.10">
    <property type="entry name" value="VSR Endonuclease"/>
    <property type="match status" value="1"/>
</dbReference>
<proteinExistence type="predicted"/>